<dbReference type="PANTHER" id="PTHR38048:SF2">
    <property type="entry name" value="HEMERYTHRIN-LIKE DOMAIN-CONTAINING PROTEIN"/>
    <property type="match status" value="1"/>
</dbReference>
<dbReference type="Gene3D" id="1.20.120.520">
    <property type="entry name" value="nmb1532 protein domain like"/>
    <property type="match status" value="1"/>
</dbReference>
<evidence type="ECO:0000313" key="2">
    <source>
        <dbReference type="EMBL" id="KDR77178.1"/>
    </source>
</evidence>
<dbReference type="Proteomes" id="UP000027222">
    <property type="component" value="Unassembled WGS sequence"/>
</dbReference>
<dbReference type="STRING" id="685588.A0A067TDW4"/>
<dbReference type="AlphaFoldDB" id="A0A067TDW4"/>
<keyword evidence="3" id="KW-1185">Reference proteome</keyword>
<dbReference type="HOGENOM" id="CLU_066708_0_0_1"/>
<dbReference type="EMBL" id="KL142377">
    <property type="protein sequence ID" value="KDR77178.1"/>
    <property type="molecule type" value="Genomic_DNA"/>
</dbReference>
<name>A0A067TDW4_GALM3</name>
<organism evidence="2 3">
    <name type="scientific">Galerina marginata (strain CBS 339.88)</name>
    <dbReference type="NCBI Taxonomy" id="685588"/>
    <lineage>
        <taxon>Eukaryota</taxon>
        <taxon>Fungi</taxon>
        <taxon>Dikarya</taxon>
        <taxon>Basidiomycota</taxon>
        <taxon>Agaricomycotina</taxon>
        <taxon>Agaricomycetes</taxon>
        <taxon>Agaricomycetidae</taxon>
        <taxon>Agaricales</taxon>
        <taxon>Agaricineae</taxon>
        <taxon>Strophariaceae</taxon>
        <taxon>Galerina</taxon>
    </lineage>
</organism>
<accession>A0A067TDW4</accession>
<sequence length="260" mass="30139">MALLTFEPDGPYPLISISNTSFDFHNTSNIAQWFSTELSLTHNVILRALNAIWLNAFLVLPADEGDFMGFGLACLSMIRSHHETQEKVVFPILQEKIDMRMNVVQHIEFDELLKDLETYLRKVQNKQEPYDSGRLLELRAALGSRLVQHLHDEVDTVNPKYLYAFSKQELMNLVHAIDEHKKNFRDSATLLPFIVTNHHKEDAPDWPIVPASLKWLTNHVGFQLHRHYWKFSPYTATGDVQTYPPHSEPSHAFHFTRHNS</sequence>
<gene>
    <name evidence="2" type="ORF">GALMADRAFT_139192</name>
</gene>
<dbReference type="PANTHER" id="PTHR38048">
    <property type="entry name" value="EXPRESSED PROTEIN"/>
    <property type="match status" value="1"/>
</dbReference>
<dbReference type="InterPro" id="IPR053206">
    <property type="entry name" value="Dimeric_xanthone_biosynth"/>
</dbReference>
<dbReference type="InterPro" id="IPR012312">
    <property type="entry name" value="Hemerythrin-like"/>
</dbReference>
<evidence type="ECO:0000313" key="3">
    <source>
        <dbReference type="Proteomes" id="UP000027222"/>
    </source>
</evidence>
<dbReference type="OrthoDB" id="58416at2759"/>
<reference evidence="3" key="1">
    <citation type="journal article" date="2014" name="Proc. Natl. Acad. Sci. U.S.A.">
        <title>Extensive sampling of basidiomycete genomes demonstrates inadequacy of the white-rot/brown-rot paradigm for wood decay fungi.</title>
        <authorList>
            <person name="Riley R."/>
            <person name="Salamov A.A."/>
            <person name="Brown D.W."/>
            <person name="Nagy L.G."/>
            <person name="Floudas D."/>
            <person name="Held B.W."/>
            <person name="Levasseur A."/>
            <person name="Lombard V."/>
            <person name="Morin E."/>
            <person name="Otillar R."/>
            <person name="Lindquist E.A."/>
            <person name="Sun H."/>
            <person name="LaButti K.M."/>
            <person name="Schmutz J."/>
            <person name="Jabbour D."/>
            <person name="Luo H."/>
            <person name="Baker S.E."/>
            <person name="Pisabarro A.G."/>
            <person name="Walton J.D."/>
            <person name="Blanchette R.A."/>
            <person name="Henrissat B."/>
            <person name="Martin F."/>
            <person name="Cullen D."/>
            <person name="Hibbett D.S."/>
            <person name="Grigoriev I.V."/>
        </authorList>
    </citation>
    <scope>NUCLEOTIDE SEQUENCE [LARGE SCALE GENOMIC DNA]</scope>
    <source>
        <strain evidence="3">CBS 339.88</strain>
    </source>
</reference>
<feature type="domain" description="Hemerythrin-like" evidence="1">
    <location>
        <begin position="71"/>
        <end position="160"/>
    </location>
</feature>
<protein>
    <recommendedName>
        <fullName evidence="1">Hemerythrin-like domain-containing protein</fullName>
    </recommendedName>
</protein>
<evidence type="ECO:0000259" key="1">
    <source>
        <dbReference type="Pfam" id="PF01814"/>
    </source>
</evidence>
<proteinExistence type="predicted"/>
<dbReference type="Pfam" id="PF01814">
    <property type="entry name" value="Hemerythrin"/>
    <property type="match status" value="1"/>
</dbReference>